<evidence type="ECO:0000313" key="3">
    <source>
        <dbReference type="EMBL" id="VAX09494.1"/>
    </source>
</evidence>
<feature type="coiled-coil region" evidence="1">
    <location>
        <begin position="127"/>
        <end position="154"/>
    </location>
</feature>
<feature type="domain" description="DUF4124" evidence="2">
    <location>
        <begin position="17"/>
        <end position="58"/>
    </location>
</feature>
<keyword evidence="1" id="KW-0175">Coiled coil</keyword>
<evidence type="ECO:0000256" key="1">
    <source>
        <dbReference type="SAM" id="Coils"/>
    </source>
</evidence>
<evidence type="ECO:0000259" key="2">
    <source>
        <dbReference type="Pfam" id="PF13511"/>
    </source>
</evidence>
<dbReference type="Pfam" id="PF13511">
    <property type="entry name" value="DUF4124"/>
    <property type="match status" value="1"/>
</dbReference>
<proteinExistence type="predicted"/>
<sequence>MRNRRITTVSLCLAIILCAPLSAIGGKMYRWVDDEGVTHFTSTIPPEYANKERILLDKDGYEIERVDAAKTKEEHARDKELKRLRAEKQKIIEAQQASDRVLLRTFRSEDDIKMARDGKFTAINVHMQVIRSNIKRLKGRLEGMQKNAANIERQGRKVGEASLNDMSVTRQQIKDAYASIIVKERDKDRIWEKHETDLQRFRKLKKLQPEKPGISPSQQASSLLETVVACTNQPACDSIWELAKAYLQKHATTRVQMASKIILMTAMPVQNNEFGLTVSRIAQKDGDGTEIFLDLQCKNTQLGDELCDSDKITDIRKGFQAALAQ</sequence>
<name>A0A3B1BC54_9ZZZZ</name>
<organism evidence="3">
    <name type="scientific">hydrothermal vent metagenome</name>
    <dbReference type="NCBI Taxonomy" id="652676"/>
    <lineage>
        <taxon>unclassified sequences</taxon>
        <taxon>metagenomes</taxon>
        <taxon>ecological metagenomes</taxon>
    </lineage>
</organism>
<gene>
    <name evidence="3" type="ORF">MNBD_GAMMA26-290</name>
</gene>
<accession>A0A3B1BC54</accession>
<reference evidence="3" key="1">
    <citation type="submission" date="2018-06" db="EMBL/GenBank/DDBJ databases">
        <authorList>
            <person name="Zhirakovskaya E."/>
        </authorList>
    </citation>
    <scope>NUCLEOTIDE SEQUENCE</scope>
</reference>
<dbReference type="EMBL" id="UOFX01000053">
    <property type="protein sequence ID" value="VAX09494.1"/>
    <property type="molecule type" value="Genomic_DNA"/>
</dbReference>
<protein>
    <recommendedName>
        <fullName evidence="2">DUF4124 domain-containing protein</fullName>
    </recommendedName>
</protein>
<dbReference type="InterPro" id="IPR025392">
    <property type="entry name" value="DUF4124"/>
</dbReference>
<dbReference type="AlphaFoldDB" id="A0A3B1BC54"/>